<sequence length="346" mass="37930">MSQLSTFPGSDASAFALAAYHTTTNNHGAHEMQPQRGIMVPQAEDTPDADPIGNRDDALTAMAWFAAAAEAGEGFQLQQTSTAGNAFTQLQPPVSSASAGSSRDGDDGVGEATGDDLAGVNFFFESVDHAKAQEFHRAPLRINPTREDDAAEYEADERKQKQLVAKMIRAFSSDWSDKIEGGERFTAEQRTAEWRRYQQIHQAKVNQILEREEGAREAELRAWFLLDALFEAHRHGIWTFTHATDTTLIFSERAGFPIDAKKLKITNLWVNFGKKLVNDANPTKKSSKKSRKASAGEVVARTKESVVATEQEDEVANTAEDGVGNGQDDMDGLGHPACKRCKRSAE</sequence>
<reference evidence="2" key="1">
    <citation type="submission" date="2023-08" db="EMBL/GenBank/DDBJ databases">
        <title>Black Yeasts Isolated from many extreme environments.</title>
        <authorList>
            <person name="Coleine C."/>
            <person name="Stajich J.E."/>
            <person name="Selbmann L."/>
        </authorList>
    </citation>
    <scope>NUCLEOTIDE SEQUENCE</scope>
    <source>
        <strain evidence="2">CCFEE 5401</strain>
    </source>
</reference>
<comment type="caution">
    <text evidence="2">The sequence shown here is derived from an EMBL/GenBank/DDBJ whole genome shotgun (WGS) entry which is preliminary data.</text>
</comment>
<proteinExistence type="predicted"/>
<feature type="region of interest" description="Disordered" evidence="1">
    <location>
        <begin position="280"/>
        <end position="346"/>
    </location>
</feature>
<accession>A0AAN7TIN6</accession>
<evidence type="ECO:0000313" key="3">
    <source>
        <dbReference type="Proteomes" id="UP001310890"/>
    </source>
</evidence>
<protein>
    <submittedName>
        <fullName evidence="2">Uncharacterized protein</fullName>
    </submittedName>
</protein>
<name>A0AAN7TIN6_9PEZI</name>
<dbReference type="EMBL" id="JAVRRL010000005">
    <property type="protein sequence ID" value="KAK5117255.1"/>
    <property type="molecule type" value="Genomic_DNA"/>
</dbReference>
<gene>
    <name evidence="2" type="ORF">LTR62_005872</name>
</gene>
<feature type="region of interest" description="Disordered" evidence="1">
    <location>
        <begin position="88"/>
        <end position="113"/>
    </location>
</feature>
<dbReference type="Proteomes" id="UP001310890">
    <property type="component" value="Unassembled WGS sequence"/>
</dbReference>
<evidence type="ECO:0000256" key="1">
    <source>
        <dbReference type="SAM" id="MobiDB-lite"/>
    </source>
</evidence>
<evidence type="ECO:0000313" key="2">
    <source>
        <dbReference type="EMBL" id="KAK5117255.1"/>
    </source>
</evidence>
<feature type="compositionally biased region" description="Basic residues" evidence="1">
    <location>
        <begin position="337"/>
        <end position="346"/>
    </location>
</feature>
<organism evidence="2 3">
    <name type="scientific">Meristemomyces frigidus</name>
    <dbReference type="NCBI Taxonomy" id="1508187"/>
    <lineage>
        <taxon>Eukaryota</taxon>
        <taxon>Fungi</taxon>
        <taxon>Dikarya</taxon>
        <taxon>Ascomycota</taxon>
        <taxon>Pezizomycotina</taxon>
        <taxon>Dothideomycetes</taxon>
        <taxon>Dothideomycetidae</taxon>
        <taxon>Mycosphaerellales</taxon>
        <taxon>Teratosphaeriaceae</taxon>
        <taxon>Meristemomyces</taxon>
    </lineage>
</organism>
<dbReference type="AlphaFoldDB" id="A0AAN7TIN6"/>